<comment type="caution">
    <text evidence="1">The sequence shown here is derived from an EMBL/GenBank/DDBJ whole genome shotgun (WGS) entry which is preliminary data.</text>
</comment>
<dbReference type="PANTHER" id="PTHR35004:SF7">
    <property type="entry name" value="INTEGRASE PROTEIN"/>
    <property type="match status" value="1"/>
</dbReference>
<proteinExistence type="predicted"/>
<sequence>MANYEFIRKQHYVLGKSIRQISRETGYSRQVIRKALSSTEISEYKLSRPKPKPVIDSVKHIILEWLRQDEQAPPKQRHTAKRIYQRFVEEYGFTGGESTIHRYVRELKTTPSKAFVPLEFPPGKYAQFDWGEVEILLQGKQVKVQVFCMRCTFSRKIFIKTFFH</sequence>
<keyword evidence="2" id="KW-1185">Reference proteome</keyword>
<evidence type="ECO:0000313" key="2">
    <source>
        <dbReference type="Proteomes" id="UP000535491"/>
    </source>
</evidence>
<dbReference type="Proteomes" id="UP000535491">
    <property type="component" value="Unassembled WGS sequence"/>
</dbReference>
<protein>
    <submittedName>
        <fullName evidence="1">Transposase</fullName>
    </submittedName>
</protein>
<dbReference type="AlphaFoldDB" id="A0A7W1WQQ0"/>
<dbReference type="PANTHER" id="PTHR35004">
    <property type="entry name" value="TRANSPOSASE RV3428C-RELATED"/>
    <property type="match status" value="1"/>
</dbReference>
<name>A0A7W1WQQ0_9BACL</name>
<accession>A0A7W1WQQ0</accession>
<dbReference type="SUPFAM" id="SSF46689">
    <property type="entry name" value="Homeodomain-like"/>
    <property type="match status" value="1"/>
</dbReference>
<gene>
    <name evidence="1" type="ORF">H1191_07635</name>
</gene>
<dbReference type="EMBL" id="JACEIQ010000006">
    <property type="protein sequence ID" value="MBA4494174.1"/>
    <property type="molecule type" value="Genomic_DNA"/>
</dbReference>
<reference evidence="1 2" key="1">
    <citation type="submission" date="2020-07" db="EMBL/GenBank/DDBJ databases">
        <authorList>
            <person name="Feng H."/>
        </authorList>
    </citation>
    <scope>NUCLEOTIDE SEQUENCE [LARGE SCALE GENOMIC DNA]</scope>
    <source>
        <strain evidence="2">s-10</strain>
    </source>
</reference>
<evidence type="ECO:0000313" key="1">
    <source>
        <dbReference type="EMBL" id="MBA4494174.1"/>
    </source>
</evidence>
<feature type="non-terminal residue" evidence="1">
    <location>
        <position position="164"/>
    </location>
</feature>
<dbReference type="InterPro" id="IPR009057">
    <property type="entry name" value="Homeodomain-like_sf"/>
</dbReference>
<organism evidence="1 2">
    <name type="scientific">Paenactinomyces guangxiensis</name>
    <dbReference type="NCBI Taxonomy" id="1490290"/>
    <lineage>
        <taxon>Bacteria</taxon>
        <taxon>Bacillati</taxon>
        <taxon>Bacillota</taxon>
        <taxon>Bacilli</taxon>
        <taxon>Bacillales</taxon>
        <taxon>Thermoactinomycetaceae</taxon>
        <taxon>Paenactinomyces</taxon>
    </lineage>
</organism>